<dbReference type="PANTHER" id="PTHR34819:SF3">
    <property type="entry name" value="CELL SURFACE PROTEIN"/>
    <property type="match status" value="1"/>
</dbReference>
<dbReference type="Pfam" id="PF13585">
    <property type="entry name" value="CHU_C"/>
    <property type="match status" value="1"/>
</dbReference>
<feature type="domain" description="DUF11" evidence="3">
    <location>
        <begin position="3010"/>
        <end position="3121"/>
    </location>
</feature>
<feature type="domain" description="DUF11" evidence="3">
    <location>
        <begin position="3144"/>
        <end position="3256"/>
    </location>
</feature>
<feature type="region of interest" description="Disordered" evidence="1">
    <location>
        <begin position="2679"/>
        <end position="2721"/>
    </location>
</feature>
<feature type="region of interest" description="Disordered" evidence="1">
    <location>
        <begin position="3654"/>
        <end position="3674"/>
    </location>
</feature>
<dbReference type="InterPro" id="IPR001434">
    <property type="entry name" value="OmcB-like_DUF11"/>
</dbReference>
<feature type="domain" description="DUF11" evidence="3">
    <location>
        <begin position="2013"/>
        <end position="2125"/>
    </location>
</feature>
<dbReference type="PANTHER" id="PTHR34819">
    <property type="entry name" value="LARGE CYSTEINE-RICH PERIPLASMIC PROTEIN OMCB"/>
    <property type="match status" value="1"/>
</dbReference>
<dbReference type="Proteomes" id="UP001259492">
    <property type="component" value="Unassembled WGS sequence"/>
</dbReference>
<feature type="domain" description="DUF11" evidence="3">
    <location>
        <begin position="2154"/>
        <end position="2264"/>
    </location>
</feature>
<feature type="region of interest" description="Disordered" evidence="1">
    <location>
        <begin position="2965"/>
        <end position="3000"/>
    </location>
</feature>
<keyword evidence="5" id="KW-1185">Reference proteome</keyword>
<evidence type="ECO:0000256" key="1">
    <source>
        <dbReference type="SAM" id="MobiDB-lite"/>
    </source>
</evidence>
<feature type="domain" description="DUF11" evidence="3">
    <location>
        <begin position="1607"/>
        <end position="1719"/>
    </location>
</feature>
<feature type="compositionally biased region" description="Polar residues" evidence="1">
    <location>
        <begin position="1601"/>
        <end position="1614"/>
    </location>
</feature>
<evidence type="ECO:0000259" key="3">
    <source>
        <dbReference type="Pfam" id="PF01345"/>
    </source>
</evidence>
<gene>
    <name evidence="4" type="ORF">RM697_07595</name>
</gene>
<dbReference type="EMBL" id="JAVRIA010000003">
    <property type="protein sequence ID" value="MDT0558503.1"/>
    <property type="molecule type" value="Genomic_DNA"/>
</dbReference>
<feature type="domain" description="DUF11" evidence="3">
    <location>
        <begin position="2869"/>
        <end position="2979"/>
    </location>
</feature>
<feature type="compositionally biased region" description="Acidic residues" evidence="1">
    <location>
        <begin position="1979"/>
        <end position="2004"/>
    </location>
</feature>
<feature type="region of interest" description="Disordered" evidence="1">
    <location>
        <begin position="1705"/>
        <end position="1730"/>
    </location>
</feature>
<dbReference type="InterPro" id="IPR013783">
    <property type="entry name" value="Ig-like_fold"/>
</dbReference>
<feature type="domain" description="DUF11" evidence="3">
    <location>
        <begin position="3550"/>
        <end position="3666"/>
    </location>
</feature>
<feature type="compositionally biased region" description="Acidic residues" evidence="1">
    <location>
        <begin position="2972"/>
        <end position="3000"/>
    </location>
</feature>
<proteinExistence type="predicted"/>
<dbReference type="Gene3D" id="2.60.40.3080">
    <property type="match status" value="2"/>
</dbReference>
<feature type="domain" description="DUF11" evidence="3">
    <location>
        <begin position="3412"/>
        <end position="3528"/>
    </location>
</feature>
<feature type="region of interest" description="Disordered" evidence="1">
    <location>
        <begin position="1833"/>
        <end position="1870"/>
    </location>
</feature>
<feature type="domain" description="DUF11" evidence="3">
    <location>
        <begin position="2728"/>
        <end position="2840"/>
    </location>
</feature>
<feature type="compositionally biased region" description="Acidic residues" evidence="1">
    <location>
        <begin position="3797"/>
        <end position="3810"/>
    </location>
</feature>
<feature type="domain" description="DUF11" evidence="3">
    <location>
        <begin position="2295"/>
        <end position="2411"/>
    </location>
</feature>
<feature type="region of interest" description="Disordered" evidence="1">
    <location>
        <begin position="3785"/>
        <end position="3831"/>
    </location>
</feature>
<feature type="chain" id="PRO_5046983207" evidence="2">
    <location>
        <begin position="36"/>
        <end position="4030"/>
    </location>
</feature>
<feature type="compositionally biased region" description="Acidic residues" evidence="1">
    <location>
        <begin position="2257"/>
        <end position="2285"/>
    </location>
</feature>
<dbReference type="NCBIfam" id="TIGR01451">
    <property type="entry name" value="B_ant_repeat"/>
    <property type="match status" value="18"/>
</dbReference>
<dbReference type="InterPro" id="IPR051172">
    <property type="entry name" value="Chlamydia_OmcB"/>
</dbReference>
<feature type="region of interest" description="Disordered" evidence="1">
    <location>
        <begin position="2250"/>
        <end position="2285"/>
    </location>
</feature>
<feature type="compositionally biased region" description="Acidic residues" evidence="1">
    <location>
        <begin position="2690"/>
        <end position="2720"/>
    </location>
</feature>
<feature type="compositionally biased region" description="Acidic residues" evidence="1">
    <location>
        <begin position="2845"/>
        <end position="2858"/>
    </location>
</feature>
<feature type="domain" description="DUF11" evidence="3">
    <location>
        <begin position="2583"/>
        <end position="2697"/>
    </location>
</feature>
<feature type="signal peptide" evidence="2">
    <location>
        <begin position="1"/>
        <end position="35"/>
    </location>
</feature>
<feature type="compositionally biased region" description="Acidic residues" evidence="1">
    <location>
        <begin position="2130"/>
        <end position="2143"/>
    </location>
</feature>
<feature type="region of interest" description="Disordered" evidence="1">
    <location>
        <begin position="2382"/>
        <end position="2428"/>
    </location>
</feature>
<feature type="region of interest" description="Disordered" evidence="1">
    <location>
        <begin position="2540"/>
        <end position="2574"/>
    </location>
</feature>
<dbReference type="RefSeq" id="WP_311427267.1">
    <property type="nucleotide sequence ID" value="NZ_JAVRIA010000003.1"/>
</dbReference>
<feature type="domain" description="DUF11" evidence="3">
    <location>
        <begin position="3278"/>
        <end position="3390"/>
    </location>
</feature>
<feature type="domain" description="DUF11" evidence="3">
    <location>
        <begin position="3686"/>
        <end position="3799"/>
    </location>
</feature>
<feature type="domain" description="DUF11" evidence="3">
    <location>
        <begin position="3819"/>
        <end position="3933"/>
    </location>
</feature>
<protein>
    <submittedName>
        <fullName evidence="4">Gliding motility-associated C-terminal domain-containing protein</fullName>
    </submittedName>
</protein>
<organism evidence="4 5">
    <name type="scientific">Microcosmobacter mediterraneus</name>
    <dbReference type="NCBI Taxonomy" id="3075607"/>
    <lineage>
        <taxon>Bacteria</taxon>
        <taxon>Pseudomonadati</taxon>
        <taxon>Bacteroidota</taxon>
        <taxon>Flavobacteriia</taxon>
        <taxon>Flavobacteriales</taxon>
        <taxon>Flavobacteriaceae</taxon>
        <taxon>Microcosmobacter</taxon>
    </lineage>
</organism>
<dbReference type="InterPro" id="IPR026341">
    <property type="entry name" value="T9SS_type_B"/>
</dbReference>
<feature type="region of interest" description="Disordered" evidence="1">
    <location>
        <begin position="1978"/>
        <end position="2011"/>
    </location>
</feature>
<dbReference type="Gene3D" id="2.60.40.10">
    <property type="entry name" value="Immunoglobulins"/>
    <property type="match status" value="17"/>
</dbReference>
<feature type="region of interest" description="Disordered" evidence="1">
    <location>
        <begin position="2829"/>
        <end position="2858"/>
    </location>
</feature>
<feature type="domain" description="DUF11" evidence="3">
    <location>
        <begin position="1880"/>
        <end position="1992"/>
    </location>
</feature>
<feature type="compositionally biased region" description="Polar residues" evidence="1">
    <location>
        <begin position="3786"/>
        <end position="3796"/>
    </location>
</feature>
<reference evidence="4 5" key="1">
    <citation type="submission" date="2023-09" db="EMBL/GenBank/DDBJ databases">
        <authorList>
            <person name="Rey-Velasco X."/>
        </authorList>
    </citation>
    <scope>NUCLEOTIDE SEQUENCE [LARGE SCALE GENOMIC DNA]</scope>
    <source>
        <strain evidence="4 5">W332</strain>
    </source>
</reference>
<dbReference type="Pfam" id="PF01345">
    <property type="entry name" value="DUF11"/>
    <property type="match status" value="18"/>
</dbReference>
<sequence length="4030" mass="419285">MNQIYLFSKKISSNLSKNLFLFLVLLSFQSAYVYAQSCTVNAGLDLSICENEALQLDGNTPDTYAEGPTWTQVGGPSVIISDPSIPNPTITGYTGGNTYVFELAAVCFNGEEPSQTISITVEPITQADAGADVESCPDSSGSLVINGNTPLNPGETGQWVIPGANPAGVSFGDDTSPSTTISLPEGSAGTTTVRWVITGSEFLPGRFCETFDEILITNYGGVDPVDAGLDQTLSNCYTVDQNTNLNGSFGGNNINGQQGTWTFVSGPTNPTISNPNSNTTGVSGLMAGVYTFRWDVEGPCVSGTDTVTITVPPATQDVTQATVQDATITFCDPSVDEATLIGSLPTFTNEEVLWVQTSGPAVTIVDEDNSTTQVTGLSSPNTYTFSYTITNGSTLCTSTANVTIRYNIDTISVLANNGDNITGDCGQTSIDVPFTYASGNQTQYSIISGPADSALSFPTAYQNAPGASPGNVTIDDFDVPGTYTVNFRRIRTGNLLQSCDVANSSISIYISTPISGSNAGTPQQFNCGQIDGGLAGSSILPGETSIWSLVDGPDGMTNDIIVDRYSQNTDVGDDDPITPLPSLIPGVYTFSYTVSAGPNCTPPAVSFTTITVTPLSNLPTDAGANQTICFNAPVQLAAASLTDSQVGVWTASDISIVFEDDTDPNTIATGFSSPSTVYTLTWSVDEAAGFPDCAPAEVDTVEITTLADESPTIADAGTDFCLPDGTISIPNLAGNTPDTDETGTWTQISGPNTANFIDVNDPTTAVDNLINGQYIFRWSIGYTAPAPNGCPDTFDEVEIVIADSVTTVSAGPDQTLCLDPVTQSFTLNADDPSPFGGVGTWTLVSGLTGYTVDDENSPTATFSNLLDGTYVFEWVIDYGNCTTGGAADQVEIEVGIPPTPANIPGGDQIICADDNTTISADPLQNPNAESGAWSLISGPNSPDIDQDPSDVGDNHIVDIEDLITGTYIFRWTTVSGSPLCSDSFTDVTVEVFAPADAGPDQDLCEATSVFLEATSGTTGTWSIVSVDGDTTPGVIAPYTPSQSPSNSNTANAPVDAGSVYVFEYTTDYTGSGVVCNNSSQVTITVGGGPGTDPFAGLDQEICELDTNTATLTSANPSIPAGVTAQWRLLSQPGGATVTFTNQDNSLTTDVNGLSVPGLYIFELNFSIGTCIDKSDIVRVEVFDGPMPIEAGPDQPLACQQDAQLGATTPTVGIGTWSFVSVTSGATTDTDNTGNAIVTIDSPNNPLSTLSNIADDYLNDGLDDIYVFEWTVATGGPFVAPSLCAPQSDTVTLTFTGVPPSIAEAGPDQELCEGPTTFLEATPLVEGTGTWTQTGGALANIFAPSNPNSLVGGFTDGTYEFTWTAVGGGCTSVDTMEIVVFSDPITAEAGPDQTIPEFDPVMLGADPASAGTGTWTQVSGPTTANFIDINDPTTQVTNTAVGVYVFEWTVMNGPCSIATDQMTVEILPVSDLELTKDVSPSSVNVGDVVTFTVSIFNNDSSGTNSDATGVSVEDVLPLGYSLVPGTVSNGGTFDLGTQTITWSGLDIANGATLNLTFNATVNATGPYQNTAEITFSDNIDPDSDEDNDDGDQSEDDEDNAEVTFQSSDLSLSKTVAPSPVSVGDTVVFTVSVSNAGPDDATNVEVVDQLPSGYTYVSDDSGGNYNSGTGLWMAGTIINSGTAVLNITATVNAPTGTSGEYTNVAEVTASDQDDPNSDPDNDDGDQSEDDEDNAEVVLEQADIEITKSVLPVSGSVGDTVTFSILVENDGPGDATGVDLEDLLPSGFDIVPGTISNSGVFIIGNNSIVWSDLAIDNGLSITLTYDAVVNDSGNYTNSVQVTDSDLDDPDSDPDTDDTVDEDGDGDGDDDDEDTTTFIIEQADLDLIKTVAPTDATVGDTVVFTVVVNNAGPNDATNVEVVDQLPMGFTYVSDDSGGNYDSASGLWTIASIANGSAATLNITATVNAPTGTSGEYFNIAEVTDSDQDDPNSDPDNDDGDQDEDDEDNAGVNVETSDLSIEKIVSDGTPNVGDVVTFTINVSNAGSVDATNVSVQDVVPVGYSNIVNISGSGVALGNQIDWTGLTVPVGVDTVTLTFDVTVDPPTGAADEYLNSVEITASDQFDPDSDPSTGSDTDDNGDGIDDDDEDTEGVVIQQADLSIVKSIDNTSPNVGDTVTFTLVVTNAGPDVATGVAVEDILPSGFTLTLVNNGGVQAGNIASWTGLTVPANNGMVTLTYEATVNAPTGAAGEYTNAAQITDSDQYDPDSDPTTGDDVDEDGDGDGDDDDEDEITIAPEQADLSISKGLVSGSATPNVGDTLIFELVITNDGPDDATGVAVEDILPVGYTLGTVNNAGTAAGNTASWSGLAVPAGGSITVTYEATVNAPTGATGEYTNSVQITDSDQFDPDSDPNTDDTVDEDGDGDGDDDDEDTFNVVPEVADLSLDKTVADVNGAPVNVGDVLTFSIAIANDGPNVATNVSVDDILPIGYTLVPGSIDNGGTFNAGNTTITWDLASVPLTGSVVMYQVTVNAPTGAADEYRNTAQITDSDQFDPDSDPDTDDTVDEDGDGDGDDDDEDDEIVVPAQADLELTKGISALSSATPNVGDTVTFELTIDNLGPNDATGVAVEDIVPIGYIITGGTISDSGIQTGNQIDWTGLSIPNGGSITLTYDVVVNPPTGLAGEYRNSAQITDSDQYDPDSDPSTDGTVDEDGDGDRDDDDEDTFEITPQTSDLSIEKIVSDGTPNVGDVVTFTINVSNAGSVDATNVSVQDVVPVGYSNIVNISGSGVALGNQIDWTGLTVPVGVDTVTLTFDVTVDPPTGAADEYLNSVEITASDQFDPDSDPSTGSDTDDNGDGIDDDDEDTEGVVIQQADLSIVKSIDNTSPNVGDTVTFTLVVTNAGPDVATGVAVEDILPSGFTLTLVNNGGVQAGNIASWTGLTVPANNGMVTLTYEATVNAPTGAAGEYTNAAQITDSDQYDPDSDPTTGDDVDEDGDGDGDDDDEDVITIAPAQADLSLTKIVVDGDTTPLIGTEITFEIRVFNDGPQDATNVEVVDLLPSGYDFVLYSSTAGLYDETTGLWTIGSIGAGESETLLIDVLVNDSGDYLNIAEVTESDVFDIDSIPNNDDGDQSEDDEDNAIVTPIEAVADLSLTKVVVDGDTTPLIGTEITFQITVTNDGPEDATGVEVTDLLPSGYDFILFSSTSGAYDETTGLWTVGSIVAGESETLLIDVLVNEVGDYLNIAEVTASDILDIDSTPNNDDGDQSEDDEDNAIVTPVEAAADLSLTKEVVDNDTSPLVGEEITFILTITNNGPDNATGVEVTDLLPSGFDFILFSSTAGTYDETTGVWSIGSIENGSSETLLIDVLVNGTGDYLNIAEVTASDILDIDSTPNNDDGDQSEDDEDNVLVTPLDAMADLSLEKTVVDGDTTPLVGSEITFQITVSNAGPDAATGVEVVDLLPIGFDFILFSATSGTYDETTGLWTVGTVGAGETESLFIDVLVNAPTGAPNEYLNIAEVTASDVIDPNSTPNNDDGDQSENDEDNVLVIPVEAMADLSLTKTVVDNDIMPNVGDEITFQITVTNAGPDEATGVEVTDLLPPGFDFILFSATSGTYNETTGLWIVGDIASGDSQSLFIDVLINEPTGTPGEYFNVAEVTGSDIMDPNSEPNNDDGDQSEDDEDGILVETQTADLSLNKSVNNVDANVGDVVTFTLQINNAGANTATGVAVQDILPIGFSNITNISNGGILTGSIIDWTGLTIPLTGLILTYEATVNMPTLDEGEYVNVAEITASDQFDPNSEPNNDDGDQSEDDEDSASINTPTTDIEVTKSVDNPNPTIGDQVTFTITASNLGNLDATSVEIRDNLPSGYEFESATTTAGVYDETTGLWQIPTVGAGLTETLEITVTVLDVDNYLNIASLEFLDQIDANANNDSDDATIDPVCLTIYNEFSPNNDGVNEVFYIDCIANYPNNRLEIYNRWGNIVYSKDRYDNTFDGTSNGRAVLYKEEKLPVGTYYYILDLGDGSERRAGWLYINR</sequence>
<evidence type="ECO:0000256" key="2">
    <source>
        <dbReference type="SAM" id="SignalP"/>
    </source>
</evidence>
<evidence type="ECO:0000313" key="4">
    <source>
        <dbReference type="EMBL" id="MDT0558503.1"/>
    </source>
</evidence>
<feature type="compositionally biased region" description="Acidic residues" evidence="1">
    <location>
        <begin position="1709"/>
        <end position="1730"/>
    </location>
</feature>
<dbReference type="Pfam" id="PF22352">
    <property type="entry name" value="K319L-like_PKD"/>
    <property type="match status" value="1"/>
</dbReference>
<evidence type="ECO:0000313" key="5">
    <source>
        <dbReference type="Proteomes" id="UP001259492"/>
    </source>
</evidence>
<comment type="caution">
    <text evidence="4">The sequence shown here is derived from an EMBL/GenBank/DDBJ whole genome shotgun (WGS) entry which is preliminary data.</text>
</comment>
<feature type="compositionally biased region" description="Acidic residues" evidence="1">
    <location>
        <begin position="3664"/>
        <end position="3674"/>
    </location>
</feature>
<feature type="domain" description="DUF11" evidence="3">
    <location>
        <begin position="1470"/>
        <end position="1587"/>
    </location>
</feature>
<feature type="compositionally biased region" description="Acidic residues" evidence="1">
    <location>
        <begin position="1578"/>
        <end position="1599"/>
    </location>
</feature>
<feature type="compositionally biased region" description="Acidic residues" evidence="1">
    <location>
        <begin position="2545"/>
        <end position="2574"/>
    </location>
</feature>
<feature type="region of interest" description="Disordered" evidence="1">
    <location>
        <begin position="2114"/>
        <end position="2143"/>
    </location>
</feature>
<dbReference type="NCBIfam" id="TIGR04131">
    <property type="entry name" value="Bac_Flav_CTERM"/>
    <property type="match status" value="1"/>
</dbReference>
<feature type="compositionally biased region" description="Polar residues" evidence="1">
    <location>
        <begin position="3811"/>
        <end position="3831"/>
    </location>
</feature>
<feature type="compositionally biased region" description="Acidic residues" evidence="1">
    <location>
        <begin position="1841"/>
        <end position="1870"/>
    </location>
</feature>
<accession>A0ABU2YK00</accession>
<feature type="compositionally biased region" description="Polar residues" evidence="1">
    <location>
        <begin position="2382"/>
        <end position="2398"/>
    </location>
</feature>
<dbReference type="InterPro" id="IPR047589">
    <property type="entry name" value="DUF11_rpt"/>
</dbReference>
<feature type="domain" description="DUF11" evidence="3">
    <location>
        <begin position="2437"/>
        <end position="2557"/>
    </location>
</feature>
<feature type="region of interest" description="Disordered" evidence="1">
    <location>
        <begin position="1572"/>
        <end position="1618"/>
    </location>
</feature>
<feature type="compositionally biased region" description="Acidic residues" evidence="1">
    <location>
        <begin position="2399"/>
        <end position="2428"/>
    </location>
</feature>
<name>A0ABU2YK00_9FLAO</name>
<keyword evidence="2" id="KW-0732">Signal</keyword>
<feature type="domain" description="DUF11" evidence="3">
    <location>
        <begin position="1740"/>
        <end position="1854"/>
    </location>
</feature>